<keyword evidence="4" id="KW-0378">Hydrolase</keyword>
<feature type="transmembrane region" description="Helical" evidence="2">
    <location>
        <begin position="55"/>
        <end position="77"/>
    </location>
</feature>
<protein>
    <submittedName>
        <fullName evidence="4">CPBP family intramembrane metalloprotease</fullName>
    </submittedName>
</protein>
<keyword evidence="5" id="KW-1185">Reference proteome</keyword>
<dbReference type="GO" id="GO:0008237">
    <property type="term" value="F:metallopeptidase activity"/>
    <property type="evidence" value="ECO:0007669"/>
    <property type="project" value="UniProtKB-KW"/>
</dbReference>
<dbReference type="Pfam" id="PF02517">
    <property type="entry name" value="Rce1-like"/>
    <property type="match status" value="1"/>
</dbReference>
<evidence type="ECO:0000313" key="5">
    <source>
        <dbReference type="Proteomes" id="UP000664632"/>
    </source>
</evidence>
<evidence type="ECO:0000313" key="4">
    <source>
        <dbReference type="EMBL" id="MBO0439638.1"/>
    </source>
</evidence>
<feature type="transmembrane region" description="Helical" evidence="2">
    <location>
        <begin position="157"/>
        <end position="183"/>
    </location>
</feature>
<comment type="caution">
    <text evidence="4">The sequence shown here is derived from an EMBL/GenBank/DDBJ whole genome shotgun (WGS) entry which is preliminary data.</text>
</comment>
<evidence type="ECO:0000256" key="2">
    <source>
        <dbReference type="SAM" id="Phobius"/>
    </source>
</evidence>
<feature type="transmembrane region" description="Helical" evidence="2">
    <location>
        <begin position="31"/>
        <end position="49"/>
    </location>
</feature>
<feature type="transmembrane region" description="Helical" evidence="2">
    <location>
        <begin position="127"/>
        <end position="145"/>
    </location>
</feature>
<keyword evidence="2" id="KW-0472">Membrane</keyword>
<keyword evidence="4" id="KW-0482">Metalloprotease</keyword>
<reference evidence="4 5" key="1">
    <citation type="submission" date="2021-03" db="EMBL/GenBank/DDBJ databases">
        <title>Enterococcal diversity collection.</title>
        <authorList>
            <person name="Gilmore M.S."/>
            <person name="Schwartzman J."/>
            <person name="Van Tyne D."/>
            <person name="Martin M."/>
            <person name="Earl A.M."/>
            <person name="Manson A.L."/>
            <person name="Straub T."/>
            <person name="Salamzade R."/>
            <person name="Saavedra J."/>
            <person name="Lebreton F."/>
            <person name="Prichula J."/>
            <person name="Schaufler K."/>
            <person name="Gaca A."/>
            <person name="Sgardioli B."/>
            <person name="Wagenaar J."/>
            <person name="Strong T."/>
        </authorList>
    </citation>
    <scope>NUCLEOTIDE SEQUENCE [LARGE SCALE GENOMIC DNA]</scope>
    <source>
        <strain evidence="4 5">DIV0869a</strain>
    </source>
</reference>
<feature type="transmembrane region" description="Helical" evidence="2">
    <location>
        <begin position="6"/>
        <end position="24"/>
    </location>
</feature>
<dbReference type="InterPro" id="IPR003675">
    <property type="entry name" value="Rce1/LyrA-like_dom"/>
</dbReference>
<comment type="similarity">
    <text evidence="1">Belongs to the UPF0177 family.</text>
</comment>
<dbReference type="Proteomes" id="UP000664632">
    <property type="component" value="Unassembled WGS sequence"/>
</dbReference>
<keyword evidence="4" id="KW-0645">Protease</keyword>
<evidence type="ECO:0000259" key="3">
    <source>
        <dbReference type="Pfam" id="PF02517"/>
    </source>
</evidence>
<accession>A0ABS3GWH8</accession>
<dbReference type="EMBL" id="JAFLWD010000009">
    <property type="protein sequence ID" value="MBO0439638.1"/>
    <property type="molecule type" value="Genomic_DNA"/>
</dbReference>
<gene>
    <name evidence="4" type="ORF">JZO69_04665</name>
</gene>
<organism evidence="4 5">
    <name type="scientific">Candidatus Enterococcus ikei</name>
    <dbReference type="NCBI Taxonomy" id="2815326"/>
    <lineage>
        <taxon>Bacteria</taxon>
        <taxon>Bacillati</taxon>
        <taxon>Bacillota</taxon>
        <taxon>Bacilli</taxon>
        <taxon>Lactobacillales</taxon>
        <taxon>Enterococcaceae</taxon>
        <taxon>Enterococcus</taxon>
    </lineage>
</organism>
<proteinExistence type="inferred from homology"/>
<feature type="domain" description="CAAX prenyl protease 2/Lysostaphin resistance protein A-like" evidence="3">
    <location>
        <begin position="96"/>
        <end position="180"/>
    </location>
</feature>
<evidence type="ECO:0000256" key="1">
    <source>
        <dbReference type="ARBA" id="ARBA00009067"/>
    </source>
</evidence>
<feature type="transmembrane region" description="Helical" evidence="2">
    <location>
        <begin position="98"/>
        <end position="121"/>
    </location>
</feature>
<keyword evidence="2" id="KW-0812">Transmembrane</keyword>
<sequence length="195" mass="23064">MHDLLFLITLFPGMFLLLTKRLPIIGKKSNFFQYLICLSLVTIINGFFFQQSWFVLIAAISVLTLSFLLFAVEYLILEKKCKKLLSVYRKNRTIIQSIVYFPVLEELIFRYFIYQYCLILGYQNFQYILLSTFAFVIAHIFYQGAASTVKCIFALTLNLVFILTLNIFVTILIHSLFNFFVYLMRISMYDGYKNW</sequence>
<keyword evidence="2" id="KW-1133">Transmembrane helix</keyword>
<name>A0ABS3GWH8_9ENTE</name>